<sequence>MFSENRKRIFINEKGLGFFFFFLSVFDFFCFHGLNFFFFFLFFQMFKPTTIFSNIFSEIG</sequence>
<reference evidence="2 3" key="1">
    <citation type="submission" date="2019-01" db="EMBL/GenBank/DDBJ databases">
        <authorList>
            <person name="Chen W.-M."/>
        </authorList>
    </citation>
    <scope>NUCLEOTIDE SEQUENCE [LARGE SCALE GENOMIC DNA]</scope>
    <source>
        <strain evidence="2 3">BBQ-12</strain>
    </source>
</reference>
<dbReference type="AlphaFoldDB" id="A0A437KKC7"/>
<keyword evidence="1" id="KW-0812">Transmembrane</keyword>
<evidence type="ECO:0000256" key="1">
    <source>
        <dbReference type="SAM" id="Phobius"/>
    </source>
</evidence>
<dbReference type="Proteomes" id="UP000285211">
    <property type="component" value="Unassembled WGS sequence"/>
</dbReference>
<keyword evidence="3" id="KW-1185">Reference proteome</keyword>
<evidence type="ECO:0000313" key="3">
    <source>
        <dbReference type="Proteomes" id="UP000285211"/>
    </source>
</evidence>
<gene>
    <name evidence="2" type="ORF">EOD40_16975</name>
</gene>
<accession>A0A437KKC7</accession>
<keyword evidence="1" id="KW-0472">Membrane</keyword>
<organism evidence="2 3">
    <name type="scientific">Flavobacterium sufflavum</name>
    <dbReference type="NCBI Taxonomy" id="1921138"/>
    <lineage>
        <taxon>Bacteria</taxon>
        <taxon>Pseudomonadati</taxon>
        <taxon>Bacteroidota</taxon>
        <taxon>Flavobacteriia</taxon>
        <taxon>Flavobacteriales</taxon>
        <taxon>Flavobacteriaceae</taxon>
        <taxon>Flavobacterium</taxon>
    </lineage>
</organism>
<protein>
    <submittedName>
        <fullName evidence="2">Uncharacterized protein</fullName>
    </submittedName>
</protein>
<evidence type="ECO:0000313" key="2">
    <source>
        <dbReference type="EMBL" id="RVT71333.1"/>
    </source>
</evidence>
<proteinExistence type="predicted"/>
<comment type="caution">
    <text evidence="2">The sequence shown here is derived from an EMBL/GenBank/DDBJ whole genome shotgun (WGS) entry which is preliminary data.</text>
</comment>
<keyword evidence="1" id="KW-1133">Transmembrane helix</keyword>
<feature type="transmembrane region" description="Helical" evidence="1">
    <location>
        <begin position="16"/>
        <end position="43"/>
    </location>
</feature>
<dbReference type="EMBL" id="SACJ01000016">
    <property type="protein sequence ID" value="RVT71333.1"/>
    <property type="molecule type" value="Genomic_DNA"/>
</dbReference>
<name>A0A437KKC7_9FLAO</name>